<organism evidence="2">
    <name type="scientific">mine drainage metagenome</name>
    <dbReference type="NCBI Taxonomy" id="410659"/>
    <lineage>
        <taxon>unclassified sequences</taxon>
        <taxon>metagenomes</taxon>
        <taxon>ecological metagenomes</taxon>
    </lineage>
</organism>
<evidence type="ECO:0000313" key="2">
    <source>
        <dbReference type="EMBL" id="EQD30517.1"/>
    </source>
</evidence>
<feature type="region of interest" description="Disordered" evidence="1">
    <location>
        <begin position="1"/>
        <end position="50"/>
    </location>
</feature>
<protein>
    <recommendedName>
        <fullName evidence="3">ISKra4 family transposase</fullName>
    </recommendedName>
</protein>
<feature type="non-terminal residue" evidence="2">
    <location>
        <position position="1"/>
    </location>
</feature>
<evidence type="ECO:0000256" key="1">
    <source>
        <dbReference type="SAM" id="MobiDB-lite"/>
    </source>
</evidence>
<comment type="caution">
    <text evidence="2">The sequence shown here is derived from an EMBL/GenBank/DDBJ whole genome shotgun (WGS) entry which is preliminary data.</text>
</comment>
<name>T0YF81_9ZZZZ</name>
<reference evidence="2" key="2">
    <citation type="journal article" date="2014" name="ISME J.">
        <title>Microbial stratification in low pH oxic and suboxic macroscopic growths along an acid mine drainage.</title>
        <authorList>
            <person name="Mendez-Garcia C."/>
            <person name="Mesa V."/>
            <person name="Sprenger R.R."/>
            <person name="Richter M."/>
            <person name="Diez M.S."/>
            <person name="Solano J."/>
            <person name="Bargiela R."/>
            <person name="Golyshina O.V."/>
            <person name="Manteca A."/>
            <person name="Ramos J.L."/>
            <person name="Gallego J.R."/>
            <person name="Llorente I."/>
            <person name="Martins Dos Santos V.A."/>
            <person name="Jensen O.N."/>
            <person name="Pelaez A.I."/>
            <person name="Sanchez J."/>
            <person name="Ferrer M."/>
        </authorList>
    </citation>
    <scope>NUCLEOTIDE SEQUENCE</scope>
</reference>
<feature type="compositionally biased region" description="Basic and acidic residues" evidence="1">
    <location>
        <begin position="38"/>
        <end position="48"/>
    </location>
</feature>
<proteinExistence type="predicted"/>
<sequence>TRLSKGEKRNRKRMAEVGAVYDVTPVPRSPHDVMAPKAGEEHPPEAPKAKNKWLTASVVEDASEVVGRLFDEAERRDPGHTRRWVALVDGNNHQIDRIGVEAKERGLDVTIVVDLVHVLEYLWAAAWCFFAEGDAAAEEWVRGRALSVLEGHAREVASGIRRRATAEKLTTSKRKKADEAARYLKNKRPTSTTRRR</sequence>
<gene>
    <name evidence="2" type="ORF">B1B_18363</name>
</gene>
<feature type="region of interest" description="Disordered" evidence="1">
    <location>
        <begin position="165"/>
        <end position="196"/>
    </location>
</feature>
<evidence type="ECO:0008006" key="3">
    <source>
        <dbReference type="Google" id="ProtNLM"/>
    </source>
</evidence>
<dbReference type="EMBL" id="AUZY01012296">
    <property type="protein sequence ID" value="EQD30517.1"/>
    <property type="molecule type" value="Genomic_DNA"/>
</dbReference>
<feature type="compositionally biased region" description="Basic residues" evidence="1">
    <location>
        <begin position="184"/>
        <end position="196"/>
    </location>
</feature>
<dbReference type="AlphaFoldDB" id="T0YF81"/>
<accession>T0YF81</accession>
<feature type="non-terminal residue" evidence="2">
    <location>
        <position position="196"/>
    </location>
</feature>
<reference evidence="2" key="1">
    <citation type="submission" date="2013-08" db="EMBL/GenBank/DDBJ databases">
        <authorList>
            <person name="Mendez C."/>
            <person name="Richter M."/>
            <person name="Ferrer M."/>
            <person name="Sanchez J."/>
        </authorList>
    </citation>
    <scope>NUCLEOTIDE SEQUENCE</scope>
</reference>